<dbReference type="PANTHER" id="PTHR31900:SF28">
    <property type="entry name" value="FBD DOMAIN-CONTAINING PROTEIN"/>
    <property type="match status" value="1"/>
</dbReference>
<dbReference type="SUPFAM" id="SSF81383">
    <property type="entry name" value="F-box domain"/>
    <property type="match status" value="3"/>
</dbReference>
<dbReference type="Pfam" id="PF24758">
    <property type="entry name" value="LRR_At5g56370"/>
    <property type="match status" value="5"/>
</dbReference>
<feature type="domain" description="F-box" evidence="2">
    <location>
        <begin position="1199"/>
        <end position="1238"/>
    </location>
</feature>
<dbReference type="Pfam" id="PF08387">
    <property type="entry name" value="FBD"/>
    <property type="match status" value="5"/>
</dbReference>
<dbReference type="InterPro" id="IPR032675">
    <property type="entry name" value="LRR_dom_sf"/>
</dbReference>
<feature type="domain" description="F-box" evidence="2">
    <location>
        <begin position="739"/>
        <end position="778"/>
    </location>
</feature>
<dbReference type="InterPro" id="IPR006566">
    <property type="entry name" value="FBD"/>
</dbReference>
<feature type="domain" description="FBD" evidence="3">
    <location>
        <begin position="1076"/>
        <end position="1147"/>
    </location>
</feature>
<evidence type="ECO:0000313" key="5">
    <source>
        <dbReference type="Proteomes" id="UP000824890"/>
    </source>
</evidence>
<dbReference type="CDD" id="cd22160">
    <property type="entry name" value="F-box_AtFBL13-like"/>
    <property type="match status" value="3"/>
</dbReference>
<dbReference type="SUPFAM" id="SSF52047">
    <property type="entry name" value="RNI-like"/>
    <property type="match status" value="5"/>
</dbReference>
<dbReference type="EMBL" id="JAGKQM010000009">
    <property type="protein sequence ID" value="KAH0912109.1"/>
    <property type="molecule type" value="Genomic_DNA"/>
</dbReference>
<evidence type="ECO:0000259" key="2">
    <source>
        <dbReference type="SMART" id="SM00256"/>
    </source>
</evidence>
<dbReference type="InterPro" id="IPR050232">
    <property type="entry name" value="FBL13/AtMIF1-like"/>
</dbReference>
<evidence type="ECO:0000259" key="3">
    <source>
        <dbReference type="SMART" id="SM00579"/>
    </source>
</evidence>
<gene>
    <name evidence="4" type="ORF">HID58_035430</name>
</gene>
<evidence type="ECO:0008006" key="6">
    <source>
        <dbReference type="Google" id="ProtNLM"/>
    </source>
</evidence>
<feature type="domain" description="F-box" evidence="2">
    <location>
        <begin position="1668"/>
        <end position="1708"/>
    </location>
</feature>
<evidence type="ECO:0000256" key="1">
    <source>
        <dbReference type="SAM" id="MobiDB-lite"/>
    </source>
</evidence>
<dbReference type="Proteomes" id="UP000824890">
    <property type="component" value="Unassembled WGS sequence"/>
</dbReference>
<dbReference type="SMART" id="SM00256">
    <property type="entry name" value="FBOX"/>
    <property type="match status" value="3"/>
</dbReference>
<dbReference type="InterPro" id="IPR036047">
    <property type="entry name" value="F-box-like_dom_sf"/>
</dbReference>
<dbReference type="PANTHER" id="PTHR31900">
    <property type="entry name" value="F-BOX/RNI SUPERFAMILY PROTEIN-RELATED"/>
    <property type="match status" value="1"/>
</dbReference>
<feature type="region of interest" description="Disordered" evidence="1">
    <location>
        <begin position="121"/>
        <end position="149"/>
    </location>
</feature>
<dbReference type="SMART" id="SM00579">
    <property type="entry name" value="FBD"/>
    <property type="match status" value="5"/>
</dbReference>
<name>A0ABQ8C4V3_BRANA</name>
<organism evidence="4 5">
    <name type="scientific">Brassica napus</name>
    <name type="common">Rape</name>
    <dbReference type="NCBI Taxonomy" id="3708"/>
    <lineage>
        <taxon>Eukaryota</taxon>
        <taxon>Viridiplantae</taxon>
        <taxon>Streptophyta</taxon>
        <taxon>Embryophyta</taxon>
        <taxon>Tracheophyta</taxon>
        <taxon>Spermatophyta</taxon>
        <taxon>Magnoliopsida</taxon>
        <taxon>eudicotyledons</taxon>
        <taxon>Gunneridae</taxon>
        <taxon>Pentapetalae</taxon>
        <taxon>rosids</taxon>
        <taxon>malvids</taxon>
        <taxon>Brassicales</taxon>
        <taxon>Brassicaceae</taxon>
        <taxon>Brassiceae</taxon>
        <taxon>Brassica</taxon>
    </lineage>
</organism>
<feature type="domain" description="FBD" evidence="3">
    <location>
        <begin position="2352"/>
        <end position="2422"/>
    </location>
</feature>
<dbReference type="Gene3D" id="3.80.10.10">
    <property type="entry name" value="Ribonuclease Inhibitor"/>
    <property type="match status" value="5"/>
</dbReference>
<keyword evidence="5" id="KW-1185">Reference proteome</keyword>
<protein>
    <recommendedName>
        <fullName evidence="6">F-box domain-containing protein</fullName>
    </recommendedName>
</protein>
<sequence>MDYLFGARIRRSNVTIPLTINRRITTSTNRIHLPGSKIIIHHVYIPSPTPRHPLNKPLSEMIKRNRHLHPRVRTITIVMTQQHHLVMMRKVVIRYRDRRGPHHGVDKPVGAMAHGAVVDPDLLSSEDGDPVAVRSAPPPGLRRRRGDDGSSGGFAVVDVDVVDDDVLHVLDGEAAVAGDVDGGAAAVDGFVAVDDEFVSEADEHVGGEDDPEGLFLDDGVAESSGGVCDDVDLAVFAAEGAPAEADGAVGEALPVGGPVGGGAAPAVVDWVADVESDGVRGRMLVRESEISGLEECEEEEAEEENGGGEVRKQHQGECWFRNVREWEKRRFWDPHGREALKKKEEEEAVWEYLWMWLPKLDYGRIDCSESECEKLRCFLVRNLPLHRAPVIESFRLRVGCSCFKPENIHMWVLTAVSHCLRELKIVYESDSAELDMLPSNLFTCKSLVILKLAGDIILDVPRMVSLPSLKTLRLQKVMFFNGETLQRLLSNCPILEDLMVDLHDYDDTGKLSIVVPSLQSLSLFIPYRHEIDGFMIETPSLKYFKLRDDSWHDHYSLIGNMPFLVEAYVDVDLPVINSVIRSITSVKRLAICSQDMLDEGFVFNQLEHLEVCLCTLLFSNQLVRLLNASSKLKRLDISLTDGHVPRDMDDWNQPSTVPECLLSSLQSLNWLEYTGEPQERDIVVYILKHALHLKTATITLTESDFTELDMIKELAHSADVENCRLGLCVCKEMDRISGLSDELLVKILLFVPTKVAVSTSILSKRWECLWMWLPKLKYGHMYCSESEWEKLQCFLDRNLPLHRAPVIESFRLELFNTRLKPENIKMWLVLALSHSLRELEIVYVSYPNRLNILPSNLFTCKSLVILKLGGRILLDVTRLVSLPSLKTLRLLKVKYFKDETLQRLLSNCPILEDLMVDLHERDTTTTKFTALVPSLRRLTLRIPDNPHIDGFMIETPALKYFKLSGNIRNYHYCSIENMPNLIEAHLDVEFPDIKSLIGSATSVKRLTLCSKTLLAEGFVLNQLEHLEVCTCPMIFSNQLVRLLKASPKLKRLDISVVNHHKPIGMDEWNQPSTVPECLLSSLQSLSWSGEYTGKPQERDIVVYILKHALHLKTATIKSYESAVPKFEMLKELSLSSRASAACQLIYYCWFRLKSLCPQASCRNGGSAFGCVLHNQQVESIGTVLSIDWKDVDMDIISGLPDELLVKILLLVPTKVAVSTSILSKRWKYLWMWLPKLDYGPRDCSESECEKLRCFLDRTLPLHRAPVIESFSLDLCCSRFKPENINMWIGIAVSHCLRELEMLYESDPAKPIVLPSNLYACKSLVVLKLDGDILLDVPQMVSLPSLKTLKLQSVRYSSDKTLPLLLSKCPLLEDLVLDLCEDDTPRHLIVAVPSLQSLSLSILYNNHIIDGFVLTTPALKYFKLMDYNEHYCLIENMPNLIEAYLDVDCPDIKDLIESITSVKRLSICSKFSVVLEYCAQAMLDEGFVFNQLEHLEVCLCMEHSSNQLFRLLKASSNLKRLDISLMRGHVSQGMDDWNQPTTVPECILSSLQTLNWSAEYTGEPQERDIAVYILKHALHLKTATIKSSELEVTKSEMLKELELSPRASAACQLMFERKPFGKVKIRKQFHLFSLSLHPPSSLGYQLLKLQRWYIIGFVSFSDMDRISGLSDELLVKILLLVPTKVAVSTSILSKRWECLWMWLPKLKYDFRGCPEPEGKRLLLFLDRNLPLHRAPVIESFRLELYGSYLTPENVKMWVVIALSHCLRELDILYESYPPSKPIVLPSNLFTCKSLSVLKLDGDIILDVPRMVSLPSLKTLQLQSVTYSKDETLQRLLYNCPVLEDLMLHLRDYGDTMQKVTVVVPSLLSLLLCIPYGHDIQGFVIDTPNLKYFKLVDDNDKSHYCLIEHMPNLIEAHLDVSLTHIKSLIGSITSVKRLTICSRFDEGFVFNRLEHLKVCICNDHSSNQLFRLLKSSSILQELNLFSMEDHEPQGMDDWNEPSTVPECLLSSLQTLSWSTYTGEPQERDIVVYILKHALHLKTARIKSYESAVPKFDIDCSEPESKRLQCFLDRNLPLHRAPVIESFRLQLISSRFKPENINLWVAIAASHCLRELEILYESDPDKPIILLSSLFTCKSLTVLKLDGDIILDVPRMVSLPSLKTLRLHKVIYSKDETLQRLLSSCPILEDVVVGLRENDTMGKLIVAVPSLQSLSFYIPWSNDIDGFVINTPALKYFKLMDRNYRSYNCLIEHMPNLIEAHLDVELDDMKSIIGSITSVKRLTICCSQTMLDQGFVFNQLEHLDLCLCAPLFPDQLFRLLKASSKLKRLHLFFMNSDHYPQEDMDDWNQPSTVPECILSSLQSLSWSKYTGEPQEREVVVYILKHALHLETATIKSFESEVPKFEMLKELALSSRASATCQLMFE</sequence>
<feature type="domain" description="FBD" evidence="3">
    <location>
        <begin position="2004"/>
        <end position="2070"/>
    </location>
</feature>
<comment type="caution">
    <text evidence="4">The sequence shown here is derived from an EMBL/GenBank/DDBJ whole genome shotgun (WGS) entry which is preliminary data.</text>
</comment>
<dbReference type="InterPro" id="IPR055411">
    <property type="entry name" value="LRR_FXL15/At3g58940/PEG3-like"/>
</dbReference>
<accession>A0ABQ8C4V3</accession>
<feature type="domain" description="FBD" evidence="3">
    <location>
        <begin position="659"/>
        <end position="728"/>
    </location>
</feature>
<dbReference type="InterPro" id="IPR001810">
    <property type="entry name" value="F-box_dom"/>
</dbReference>
<proteinExistence type="predicted"/>
<reference evidence="4 5" key="1">
    <citation type="submission" date="2021-05" db="EMBL/GenBank/DDBJ databases">
        <title>Genome Assembly of Synthetic Allotetraploid Brassica napus Reveals Homoeologous Exchanges between Subgenomes.</title>
        <authorList>
            <person name="Davis J.T."/>
        </authorList>
    </citation>
    <scope>NUCLEOTIDE SEQUENCE [LARGE SCALE GENOMIC DNA]</scope>
    <source>
        <strain evidence="5">cv. Da-Ae</strain>
        <tissue evidence="4">Seedling</tissue>
    </source>
</reference>
<dbReference type="InterPro" id="IPR053781">
    <property type="entry name" value="F-box_AtFBL13-like"/>
</dbReference>
<dbReference type="Pfam" id="PF00646">
    <property type="entry name" value="F-box"/>
    <property type="match status" value="3"/>
</dbReference>
<evidence type="ECO:0000313" key="4">
    <source>
        <dbReference type="EMBL" id="KAH0912109.1"/>
    </source>
</evidence>
<feature type="domain" description="FBD" evidence="3">
    <location>
        <begin position="1544"/>
        <end position="1615"/>
    </location>
</feature>